<accession>N1ZX16</accession>
<dbReference type="Proteomes" id="UP000012589">
    <property type="component" value="Unassembled WGS sequence"/>
</dbReference>
<reference evidence="1 2" key="1">
    <citation type="journal article" date="2014" name="Genome Announc.">
        <title>Draft genome sequences of the altered schaedler flora, a defined bacterial community from gnotobiotic mice.</title>
        <authorList>
            <person name="Wannemuehler M.J."/>
            <person name="Overstreet A.M."/>
            <person name="Ward D.V."/>
            <person name="Phillips G.J."/>
        </authorList>
    </citation>
    <scope>NUCLEOTIDE SEQUENCE [LARGE SCALE GENOMIC DNA]</scope>
    <source>
        <strain evidence="1 2">ASF492</strain>
    </source>
</reference>
<dbReference type="PATRIC" id="fig|1235802.3.peg.4779"/>
<keyword evidence="2" id="KW-1185">Reference proteome</keyword>
<name>N1ZX16_9FIRM</name>
<protein>
    <submittedName>
        <fullName evidence="1">Uncharacterized protein</fullName>
    </submittedName>
</protein>
<dbReference type="STRING" id="1235802.C823_04490"/>
<gene>
    <name evidence="1" type="ORF">C823_04490</name>
</gene>
<dbReference type="EMBL" id="AQFT01000131">
    <property type="protein sequence ID" value="EMZ21562.1"/>
    <property type="molecule type" value="Genomic_DNA"/>
</dbReference>
<dbReference type="eggNOG" id="ENOG502ZVRZ">
    <property type="taxonomic scope" value="Bacteria"/>
</dbReference>
<dbReference type="AlphaFoldDB" id="N1ZX16"/>
<dbReference type="OrthoDB" id="581132at2"/>
<organism evidence="1 2">
    <name type="scientific">Eubacterium plexicaudatum ASF492</name>
    <dbReference type="NCBI Taxonomy" id="1235802"/>
    <lineage>
        <taxon>Bacteria</taxon>
        <taxon>Bacillati</taxon>
        <taxon>Bacillota</taxon>
        <taxon>Clostridia</taxon>
        <taxon>Eubacteriales</taxon>
        <taxon>Eubacteriaceae</taxon>
        <taxon>Eubacterium</taxon>
    </lineage>
</organism>
<evidence type="ECO:0000313" key="2">
    <source>
        <dbReference type="Proteomes" id="UP000012589"/>
    </source>
</evidence>
<evidence type="ECO:0000313" key="1">
    <source>
        <dbReference type="EMBL" id="EMZ21562.1"/>
    </source>
</evidence>
<proteinExistence type="predicted"/>
<comment type="caution">
    <text evidence="1">The sequence shown here is derived from an EMBL/GenBank/DDBJ whole genome shotgun (WGS) entry which is preliminary data.</text>
</comment>
<dbReference type="HOGENOM" id="CLU_1281590_0_0_9"/>
<sequence length="215" mass="25419">MPDWKHIGKLYKGGQYSQVHPYIYETLKKKSIPCLLEYMEEREALKNWNGSVITTHRYLLNMDEKRLRDYDAIIIDEDIIFKSVLPNQGEITVSKLEKLLMETTDRRLAKKIKRLLQSAETQSCIELGSFEWGYEETDDSDKLPVFDIPSFCLAEQFYVRRKSEEANLKKDTITFLKPVSFENVKYIMVSATADKNICRNYFNDRKVHFYECKRA</sequence>